<dbReference type="eggNOG" id="KOG3313">
    <property type="taxonomic scope" value="Eukaryota"/>
</dbReference>
<dbReference type="GO" id="GO:0007017">
    <property type="term" value="P:microtubule-based process"/>
    <property type="evidence" value="ECO:0007669"/>
    <property type="project" value="TreeGrafter"/>
</dbReference>
<dbReference type="InParanoid" id="K3WAP3"/>
<dbReference type="AlphaFoldDB" id="K3WAP3"/>
<evidence type="ECO:0000256" key="1">
    <source>
        <dbReference type="ARBA" id="ARBA00010048"/>
    </source>
</evidence>
<dbReference type="InterPro" id="IPR016655">
    <property type="entry name" value="PFD3"/>
</dbReference>
<proteinExistence type="inferred from homology"/>
<dbReference type="HOGENOM" id="CLU_668158_0_0_1"/>
<evidence type="ECO:0000256" key="2">
    <source>
        <dbReference type="ARBA" id="ARBA00023186"/>
    </source>
</evidence>
<evidence type="ECO:0000259" key="4">
    <source>
        <dbReference type="PROSITE" id="PS50020"/>
    </source>
</evidence>
<dbReference type="GO" id="GO:0016272">
    <property type="term" value="C:prefoldin complex"/>
    <property type="evidence" value="ECO:0007669"/>
    <property type="project" value="InterPro"/>
</dbReference>
<protein>
    <recommendedName>
        <fullName evidence="4">WW domain-containing protein</fullName>
    </recommendedName>
</protein>
<dbReference type="GO" id="GO:0007021">
    <property type="term" value="P:tubulin complex assembly"/>
    <property type="evidence" value="ECO:0007669"/>
    <property type="project" value="TreeGrafter"/>
</dbReference>
<dbReference type="PROSITE" id="PS50020">
    <property type="entry name" value="WW_DOMAIN_2"/>
    <property type="match status" value="1"/>
</dbReference>
<reference evidence="6" key="1">
    <citation type="journal article" date="2010" name="Genome Biol.">
        <title>Genome sequence of the necrotrophic plant pathogen Pythium ultimum reveals original pathogenicity mechanisms and effector repertoire.</title>
        <authorList>
            <person name="Levesque C.A."/>
            <person name="Brouwer H."/>
            <person name="Cano L."/>
            <person name="Hamilton J.P."/>
            <person name="Holt C."/>
            <person name="Huitema E."/>
            <person name="Raffaele S."/>
            <person name="Robideau G.P."/>
            <person name="Thines M."/>
            <person name="Win J."/>
            <person name="Zerillo M.M."/>
            <person name="Beakes G.W."/>
            <person name="Boore J.L."/>
            <person name="Busam D."/>
            <person name="Dumas B."/>
            <person name="Ferriera S."/>
            <person name="Fuerstenberg S.I."/>
            <person name="Gachon C.M."/>
            <person name="Gaulin E."/>
            <person name="Govers F."/>
            <person name="Grenville-Briggs L."/>
            <person name="Horner N."/>
            <person name="Hostetler J."/>
            <person name="Jiang R.H."/>
            <person name="Johnson J."/>
            <person name="Krajaejun T."/>
            <person name="Lin H."/>
            <person name="Meijer H.J."/>
            <person name="Moore B."/>
            <person name="Morris P."/>
            <person name="Phuntmart V."/>
            <person name="Puiu D."/>
            <person name="Shetty J."/>
            <person name="Stajich J.E."/>
            <person name="Tripathy S."/>
            <person name="Wawra S."/>
            <person name="van West P."/>
            <person name="Whitty B.R."/>
            <person name="Coutinho P.M."/>
            <person name="Henrissat B."/>
            <person name="Martin F."/>
            <person name="Thomas P.D."/>
            <person name="Tyler B.M."/>
            <person name="De Vries R.P."/>
            <person name="Kamoun S."/>
            <person name="Yandell M."/>
            <person name="Tisserat N."/>
            <person name="Buell C.R."/>
        </authorList>
    </citation>
    <scope>NUCLEOTIDE SEQUENCE</scope>
    <source>
        <strain evidence="6">DAOM:BR144</strain>
    </source>
</reference>
<organism evidence="5 6">
    <name type="scientific">Globisporangium ultimum (strain ATCC 200006 / CBS 805.95 / DAOM BR144)</name>
    <name type="common">Pythium ultimum</name>
    <dbReference type="NCBI Taxonomy" id="431595"/>
    <lineage>
        <taxon>Eukaryota</taxon>
        <taxon>Sar</taxon>
        <taxon>Stramenopiles</taxon>
        <taxon>Oomycota</taxon>
        <taxon>Peronosporomycetes</taxon>
        <taxon>Pythiales</taxon>
        <taxon>Pythiaceae</taxon>
        <taxon>Globisporangium</taxon>
    </lineage>
</organism>
<dbReference type="VEuPathDB" id="FungiDB:PYU1_G002032"/>
<keyword evidence="6" id="KW-1185">Reference proteome</keyword>
<dbReference type="SUPFAM" id="SSF51045">
    <property type="entry name" value="WW domain"/>
    <property type="match status" value="1"/>
</dbReference>
<dbReference type="PANTHER" id="PTHR12409:SF0">
    <property type="entry name" value="PREFOLDIN SUBUNIT 3"/>
    <property type="match status" value="1"/>
</dbReference>
<feature type="region of interest" description="Disordered" evidence="3">
    <location>
        <begin position="297"/>
        <end position="364"/>
    </location>
</feature>
<dbReference type="GO" id="GO:0006457">
    <property type="term" value="P:protein folding"/>
    <property type="evidence" value="ECO:0007669"/>
    <property type="project" value="InterPro"/>
</dbReference>
<sequence>MFINESDGIPYYYDHVTEECVWDPPAEYVAYHEQQVPPGESEAAGLQLESVSSGSLETTTNASARAAHLEESITPEFEEKVRRAIESVSKTPVGSSRVLFVQTPSEAKWLEGTRNDEVRVSSRELAAAVDSEERTSDTPPLIIPTTARPRSSRPRSGLGSSRQRTPQVVPEPAEPQDGDQFPLEDDEQAIDAGLGQLHEAAPLESAEPPVSQLVESYDPETGSFLHVAEPIDALPSLLLLDDQNETDHSNGSFQEVSAILAMTDQLLFDEAALAIQCMIRCFLARHRVRQKRIGKQRVQQAENSAEEEPQSAHKSVSIFSEGGSGRTDSAQHESMSESVTESRQKPFQAAQSSSHDLSSESDHAAALDNEDICPLQLDDNIMHPVTEMMAGTAVTGTRGDNEDETSAGCIAT</sequence>
<dbReference type="GO" id="GO:0015631">
    <property type="term" value="F:tubulin binding"/>
    <property type="evidence" value="ECO:0007669"/>
    <property type="project" value="TreeGrafter"/>
</dbReference>
<dbReference type="CDD" id="cd00201">
    <property type="entry name" value="WW"/>
    <property type="match status" value="1"/>
</dbReference>
<name>K3WAP3_GLOUD</name>
<dbReference type="InterPro" id="IPR036020">
    <property type="entry name" value="WW_dom_sf"/>
</dbReference>
<dbReference type="PANTHER" id="PTHR12409">
    <property type="entry name" value="PREFOLDIN SUBUNIT 3"/>
    <property type="match status" value="1"/>
</dbReference>
<feature type="compositionally biased region" description="Basic and acidic residues" evidence="3">
    <location>
        <begin position="329"/>
        <end position="344"/>
    </location>
</feature>
<accession>K3WAP3</accession>
<dbReference type="PROSITE" id="PS50096">
    <property type="entry name" value="IQ"/>
    <property type="match status" value="1"/>
</dbReference>
<comment type="similarity">
    <text evidence="1">Belongs to the prefoldin subunit alpha family.</text>
</comment>
<dbReference type="EMBL" id="GL376634">
    <property type="status" value="NOT_ANNOTATED_CDS"/>
    <property type="molecule type" value="Genomic_DNA"/>
</dbReference>
<evidence type="ECO:0000313" key="6">
    <source>
        <dbReference type="Proteomes" id="UP000019132"/>
    </source>
</evidence>
<dbReference type="Proteomes" id="UP000019132">
    <property type="component" value="Unassembled WGS sequence"/>
</dbReference>
<dbReference type="InterPro" id="IPR001202">
    <property type="entry name" value="WW_dom"/>
</dbReference>
<feature type="compositionally biased region" description="Acidic residues" evidence="3">
    <location>
        <begin position="174"/>
        <end position="183"/>
    </location>
</feature>
<evidence type="ECO:0000256" key="3">
    <source>
        <dbReference type="SAM" id="MobiDB-lite"/>
    </source>
</evidence>
<evidence type="ECO:0000313" key="5">
    <source>
        <dbReference type="EnsemblProtists" id="PYU1_T002034"/>
    </source>
</evidence>
<reference evidence="6" key="2">
    <citation type="submission" date="2010-04" db="EMBL/GenBank/DDBJ databases">
        <authorList>
            <person name="Buell R."/>
            <person name="Hamilton J."/>
            <person name="Hostetler J."/>
        </authorList>
    </citation>
    <scope>NUCLEOTIDE SEQUENCE [LARGE SCALE GENOMIC DNA]</scope>
    <source>
        <strain evidence="6">DAOM:BR144</strain>
    </source>
</reference>
<dbReference type="GO" id="GO:0005737">
    <property type="term" value="C:cytoplasm"/>
    <property type="evidence" value="ECO:0007669"/>
    <property type="project" value="TreeGrafter"/>
</dbReference>
<dbReference type="EnsemblProtists" id="PYU1_T002034">
    <property type="protein sequence ID" value="PYU1_T002034"/>
    <property type="gene ID" value="PYU1_G002032"/>
</dbReference>
<reference evidence="5" key="3">
    <citation type="submission" date="2015-02" db="UniProtKB">
        <authorList>
            <consortium name="EnsemblProtists"/>
        </authorList>
    </citation>
    <scope>IDENTIFICATION</scope>
    <source>
        <strain evidence="5">DAOM BR144</strain>
    </source>
</reference>
<keyword evidence="2" id="KW-0143">Chaperone</keyword>
<feature type="region of interest" description="Disordered" evidence="3">
    <location>
        <begin position="126"/>
        <end position="183"/>
    </location>
</feature>
<feature type="domain" description="WW" evidence="4">
    <location>
        <begin position="1"/>
        <end position="27"/>
    </location>
</feature>
<dbReference type="Gene3D" id="2.20.70.10">
    <property type="match status" value="1"/>
</dbReference>